<reference evidence="2" key="1">
    <citation type="submission" date="2016-05" db="EMBL/GenBank/DDBJ databases">
        <title>Comparative genomics of biotechnologically important yeasts.</title>
        <authorList>
            <consortium name="DOE Joint Genome Institute"/>
            <person name="Riley R."/>
            <person name="Haridas S."/>
            <person name="Wolfe K.H."/>
            <person name="Lopes M.R."/>
            <person name="Hittinger C.T."/>
            <person name="Goker M."/>
            <person name="Salamov A."/>
            <person name="Wisecaver J."/>
            <person name="Long T.M."/>
            <person name="Aerts A.L."/>
            <person name="Barry K."/>
            <person name="Choi C."/>
            <person name="Clum A."/>
            <person name="Coughlan A.Y."/>
            <person name="Deshpande S."/>
            <person name="Douglass A.P."/>
            <person name="Hanson S.J."/>
            <person name="Klenk H.-P."/>
            <person name="Labutti K."/>
            <person name="Lapidus A."/>
            <person name="Lindquist E."/>
            <person name="Lipzen A."/>
            <person name="Meier-Kolthoff J.P."/>
            <person name="Ohm R.A."/>
            <person name="Otillar R.P."/>
            <person name="Pangilinan J."/>
            <person name="Peng Y."/>
            <person name="Rokas A."/>
            <person name="Rosa C.A."/>
            <person name="Scheuner C."/>
            <person name="Sibirny A.A."/>
            <person name="Slot J.C."/>
            <person name="Stielow J.B."/>
            <person name="Sun H."/>
            <person name="Kurtzman C.P."/>
            <person name="Blackwell M."/>
            <person name="Grigoriev I.V."/>
            <person name="Jeffries T.W."/>
        </authorList>
    </citation>
    <scope>NUCLEOTIDE SEQUENCE [LARGE SCALE GENOMIC DNA]</scope>
    <source>
        <strain evidence="2">DSM 1968</strain>
    </source>
</reference>
<proteinExistence type="predicted"/>
<dbReference type="RefSeq" id="XP_020046483.1">
    <property type="nucleotide sequence ID" value="XM_020193575.1"/>
</dbReference>
<dbReference type="AlphaFoldDB" id="A0A1D2VEW9"/>
<gene>
    <name evidence="1" type="ORF">ASCRUDRAFT_76675</name>
</gene>
<organism evidence="1 2">
    <name type="scientific">Ascoidea rubescens DSM 1968</name>
    <dbReference type="NCBI Taxonomy" id="1344418"/>
    <lineage>
        <taxon>Eukaryota</taxon>
        <taxon>Fungi</taxon>
        <taxon>Dikarya</taxon>
        <taxon>Ascomycota</taxon>
        <taxon>Saccharomycotina</taxon>
        <taxon>Saccharomycetes</taxon>
        <taxon>Ascoideaceae</taxon>
        <taxon>Ascoidea</taxon>
    </lineage>
</organism>
<protein>
    <submittedName>
        <fullName evidence="1">Uncharacterized protein</fullName>
    </submittedName>
</protein>
<dbReference type="Proteomes" id="UP000095038">
    <property type="component" value="Unassembled WGS sequence"/>
</dbReference>
<sequence>MNCNSRNNQSWNLELRTAPSGKIQRSDINFEHLVNHALMVELNVYNCILGWI</sequence>
<dbReference type="EMBL" id="KV454483">
    <property type="protein sequence ID" value="ODV60176.1"/>
    <property type="molecule type" value="Genomic_DNA"/>
</dbReference>
<dbReference type="GeneID" id="30967211"/>
<keyword evidence="2" id="KW-1185">Reference proteome</keyword>
<name>A0A1D2VEW9_9ASCO</name>
<evidence type="ECO:0000313" key="1">
    <source>
        <dbReference type="EMBL" id="ODV60176.1"/>
    </source>
</evidence>
<accession>A0A1D2VEW9</accession>
<dbReference type="InParanoid" id="A0A1D2VEW9"/>
<evidence type="ECO:0000313" key="2">
    <source>
        <dbReference type="Proteomes" id="UP000095038"/>
    </source>
</evidence>